<keyword evidence="1" id="KW-0812">Transmembrane</keyword>
<name>A0A1W1C525_9ZZZZ</name>
<feature type="transmembrane region" description="Helical" evidence="1">
    <location>
        <begin position="248"/>
        <end position="274"/>
    </location>
</feature>
<evidence type="ECO:0000313" key="3">
    <source>
        <dbReference type="EMBL" id="SFV60968.1"/>
    </source>
</evidence>
<keyword evidence="1" id="KW-1133">Transmembrane helix</keyword>
<dbReference type="SUPFAM" id="SSF52091">
    <property type="entry name" value="SpoIIaa-like"/>
    <property type="match status" value="1"/>
</dbReference>
<dbReference type="InterPro" id="IPR002645">
    <property type="entry name" value="STAS_dom"/>
</dbReference>
<dbReference type="GO" id="GO:0043190">
    <property type="term" value="C:ATP-binding cassette (ABC) transporter complex"/>
    <property type="evidence" value="ECO:0007669"/>
    <property type="project" value="InterPro"/>
</dbReference>
<protein>
    <submittedName>
        <fullName evidence="3">Putative ABC transport system permease protein</fullName>
    </submittedName>
</protein>
<evidence type="ECO:0000256" key="1">
    <source>
        <dbReference type="SAM" id="Phobius"/>
    </source>
</evidence>
<organism evidence="3">
    <name type="scientific">hydrothermal vent metagenome</name>
    <dbReference type="NCBI Taxonomy" id="652676"/>
    <lineage>
        <taxon>unclassified sequences</taxon>
        <taxon>metagenomes</taxon>
        <taxon>ecological metagenomes</taxon>
    </lineage>
</organism>
<feature type="transmembrane region" description="Helical" evidence="1">
    <location>
        <begin position="346"/>
        <end position="365"/>
    </location>
</feature>
<dbReference type="GO" id="GO:0005548">
    <property type="term" value="F:phospholipid transporter activity"/>
    <property type="evidence" value="ECO:0007669"/>
    <property type="project" value="TreeGrafter"/>
</dbReference>
<keyword evidence="1" id="KW-0472">Membrane</keyword>
<gene>
    <name evidence="3" type="ORF">MNB_SV-9-616</name>
</gene>
<dbReference type="InterPro" id="IPR030802">
    <property type="entry name" value="Permease_MalE"/>
</dbReference>
<feature type="transmembrane region" description="Helical" evidence="1">
    <location>
        <begin position="163"/>
        <end position="180"/>
    </location>
</feature>
<dbReference type="InterPro" id="IPR003453">
    <property type="entry name" value="ABC_MlaE_roteobac"/>
</dbReference>
<dbReference type="Pfam" id="PF02405">
    <property type="entry name" value="MlaE"/>
    <property type="match status" value="1"/>
</dbReference>
<dbReference type="PROSITE" id="PS50801">
    <property type="entry name" value="STAS"/>
    <property type="match status" value="1"/>
</dbReference>
<feature type="transmembrane region" description="Helical" evidence="1">
    <location>
        <begin position="306"/>
        <end position="326"/>
    </location>
</feature>
<dbReference type="NCBIfam" id="TIGR00056">
    <property type="entry name" value="MlaE family lipid ABC transporter permease subunit"/>
    <property type="match status" value="1"/>
</dbReference>
<dbReference type="AlphaFoldDB" id="A0A1W1C525"/>
<dbReference type="PANTHER" id="PTHR30188">
    <property type="entry name" value="ABC TRANSPORTER PERMEASE PROTEIN-RELATED"/>
    <property type="match status" value="1"/>
</dbReference>
<feature type="transmembrane region" description="Helical" evidence="1">
    <location>
        <begin position="123"/>
        <end position="142"/>
    </location>
</feature>
<reference evidence="3" key="1">
    <citation type="submission" date="2016-10" db="EMBL/GenBank/DDBJ databases">
        <authorList>
            <person name="de Groot N.N."/>
        </authorList>
    </citation>
    <scope>NUCLEOTIDE SEQUENCE</scope>
</reference>
<accession>A0A1W1C525</accession>
<feature type="domain" description="STAS" evidence="2">
    <location>
        <begin position="5"/>
        <end position="92"/>
    </location>
</feature>
<dbReference type="PANTHER" id="PTHR30188:SF3">
    <property type="entry name" value="ABC TRANSPORTER PERMEASE"/>
    <property type="match status" value="1"/>
</dbReference>
<proteinExistence type="predicted"/>
<sequence>MSKNKYLKIKITENIININSMGDWTLENEKDIEKELRGITSSQNIVWDFSNVKSFDSVGILLFIIFYKQFSKSAKVTVTGYTTEQKKLYNLLVVNYSSKTIKEKSDNILSNIGKLAISSYMEFVSFLNFLGYLFTSFLRFFIKPSNFRYKETMYHIQRSGINAIFIIALTSFLVGLVISYQSAVELAKFGADIFIVDMAGISITRELAPMITAIVVAGRSGSAYTAQIGAMKITEEISAMRTMGFDPYYFLVIPRVIALMISLPLLIFFADIIGIMGSMFAAKMELNISYIQFIDRLQDVLDVKHFWIGIIKGPVFAILIASIGSFRGFQVSNDTESIGTQTTASVVNSIFFVIAFDALISILLTQWGI</sequence>
<dbReference type="EMBL" id="FPHG01000045">
    <property type="protein sequence ID" value="SFV60968.1"/>
    <property type="molecule type" value="Genomic_DNA"/>
</dbReference>
<evidence type="ECO:0000259" key="2">
    <source>
        <dbReference type="PROSITE" id="PS50801"/>
    </source>
</evidence>
<dbReference type="InterPro" id="IPR036513">
    <property type="entry name" value="STAS_dom_sf"/>
</dbReference>